<feature type="transmembrane region" description="Helical" evidence="2">
    <location>
        <begin position="459"/>
        <end position="477"/>
    </location>
</feature>
<organism evidence="3 4">
    <name type="scientific">Nephila pilipes</name>
    <name type="common">Giant wood spider</name>
    <name type="synonym">Nephila maculata</name>
    <dbReference type="NCBI Taxonomy" id="299642"/>
    <lineage>
        <taxon>Eukaryota</taxon>
        <taxon>Metazoa</taxon>
        <taxon>Ecdysozoa</taxon>
        <taxon>Arthropoda</taxon>
        <taxon>Chelicerata</taxon>
        <taxon>Arachnida</taxon>
        <taxon>Araneae</taxon>
        <taxon>Araneomorphae</taxon>
        <taxon>Entelegynae</taxon>
        <taxon>Araneoidea</taxon>
        <taxon>Nephilidae</taxon>
        <taxon>Nephila</taxon>
    </lineage>
</organism>
<keyword evidence="2" id="KW-0472">Membrane</keyword>
<keyword evidence="4" id="KW-1185">Reference proteome</keyword>
<feature type="transmembrane region" description="Helical" evidence="2">
    <location>
        <begin position="49"/>
        <end position="67"/>
    </location>
</feature>
<keyword evidence="2" id="KW-1133">Transmembrane helix</keyword>
<dbReference type="GO" id="GO:0008028">
    <property type="term" value="F:monocarboxylic acid transmembrane transporter activity"/>
    <property type="evidence" value="ECO:0007669"/>
    <property type="project" value="TreeGrafter"/>
</dbReference>
<dbReference type="AlphaFoldDB" id="A0A8X6M764"/>
<evidence type="ECO:0000313" key="4">
    <source>
        <dbReference type="Proteomes" id="UP000887013"/>
    </source>
</evidence>
<feature type="compositionally biased region" description="Basic and acidic residues" evidence="1">
    <location>
        <begin position="266"/>
        <end position="283"/>
    </location>
</feature>
<feature type="transmembrane region" description="Helical" evidence="2">
    <location>
        <begin position="132"/>
        <end position="153"/>
    </location>
</feature>
<feature type="transmembrane region" description="Helical" evidence="2">
    <location>
        <begin position="332"/>
        <end position="355"/>
    </location>
</feature>
<feature type="transmembrane region" description="Helical" evidence="2">
    <location>
        <begin position="101"/>
        <end position="120"/>
    </location>
</feature>
<evidence type="ECO:0000256" key="1">
    <source>
        <dbReference type="SAM" id="MobiDB-lite"/>
    </source>
</evidence>
<feature type="transmembrane region" description="Helical" evidence="2">
    <location>
        <begin position="367"/>
        <end position="386"/>
    </location>
</feature>
<sequence>MPASGNNWSIPVVCGLLYSLNLGYARLGGLFYVATMNRYNVPRNQASRPYFLTYLMKCLLSPLVGYLGRKYGECLITTMGAILSALGIGVCFLVEEIGLLTFLWGGIFGLGSSMSTSLLAKIISDHIDDKNLAKATGISLGGTGIVAFLLLYLSDILLEKYSLSGTFLILSAIILNGVPLGMYLIYSDPKRNSKIVQEMKNKTLFSNVSSVTDKIIEPTEQDHNFPNSARKSTNYIELSDLEEIEHSKTEFSSSTSQKQNSALKSNQDDYKTRNPSSEDKQLYKGFRFEPREKNAVPLLSKITEKSFTTPISKRDSMLQNFISYFRVFWNPAYCLMLVTQSCYFFTMATVLTIIADFSLDKGTASNIVIYVLICLQVTDTIGRFGLGWVTDGGYLSNINFNALCFSSLGISSVTLVFATSFNELMTAIAIFGIICGGTTIVFPGIICQFIEEDQVTMALSARFFLTGPMFLTSSPMIRIFREKMGSYDGIMYLMAILSFLCCILTLLIPYVARSKMKTSL</sequence>
<dbReference type="Gene3D" id="1.20.1250.20">
    <property type="entry name" value="MFS general substrate transporter like domains"/>
    <property type="match status" value="1"/>
</dbReference>
<dbReference type="InterPro" id="IPR050327">
    <property type="entry name" value="Proton-linked_MCT"/>
</dbReference>
<accession>A0A8X6M764</accession>
<gene>
    <name evidence="3" type="primary">AVEN_227164_1</name>
    <name evidence="3" type="ORF">NPIL_604531</name>
</gene>
<dbReference type="PANTHER" id="PTHR11360:SF303">
    <property type="entry name" value="MAJOR FACILITATOR SUPERFAMILY (MFS) PROFILE DOMAIN-CONTAINING PROTEIN"/>
    <property type="match status" value="1"/>
</dbReference>
<feature type="transmembrane region" description="Helical" evidence="2">
    <location>
        <begin position="489"/>
        <end position="512"/>
    </location>
</feature>
<proteinExistence type="predicted"/>
<evidence type="ECO:0000256" key="2">
    <source>
        <dbReference type="SAM" id="Phobius"/>
    </source>
</evidence>
<dbReference type="InterPro" id="IPR036259">
    <property type="entry name" value="MFS_trans_sf"/>
</dbReference>
<dbReference type="Pfam" id="PF07690">
    <property type="entry name" value="MFS_1"/>
    <property type="match status" value="1"/>
</dbReference>
<protein>
    <recommendedName>
        <fullName evidence="5">Monocarboxylate transporter</fullName>
    </recommendedName>
</protein>
<dbReference type="PANTHER" id="PTHR11360">
    <property type="entry name" value="MONOCARBOXYLATE TRANSPORTER"/>
    <property type="match status" value="1"/>
</dbReference>
<feature type="transmembrane region" description="Helical" evidence="2">
    <location>
        <begin position="424"/>
        <end position="447"/>
    </location>
</feature>
<feature type="transmembrane region" description="Helical" evidence="2">
    <location>
        <begin position="165"/>
        <end position="186"/>
    </location>
</feature>
<feature type="transmembrane region" description="Helical" evidence="2">
    <location>
        <begin position="398"/>
        <end position="418"/>
    </location>
</feature>
<reference evidence="3" key="1">
    <citation type="submission" date="2020-08" db="EMBL/GenBank/DDBJ databases">
        <title>Multicomponent nature underlies the extraordinary mechanical properties of spider dragline silk.</title>
        <authorList>
            <person name="Kono N."/>
            <person name="Nakamura H."/>
            <person name="Mori M."/>
            <person name="Yoshida Y."/>
            <person name="Ohtoshi R."/>
            <person name="Malay A.D."/>
            <person name="Moran D.A.P."/>
            <person name="Tomita M."/>
            <person name="Numata K."/>
            <person name="Arakawa K."/>
        </authorList>
    </citation>
    <scope>NUCLEOTIDE SEQUENCE</scope>
</reference>
<dbReference type="InterPro" id="IPR011701">
    <property type="entry name" value="MFS"/>
</dbReference>
<evidence type="ECO:0008006" key="5">
    <source>
        <dbReference type="Google" id="ProtNLM"/>
    </source>
</evidence>
<dbReference type="EMBL" id="BMAW01087746">
    <property type="protein sequence ID" value="GFS31326.1"/>
    <property type="molecule type" value="Genomic_DNA"/>
</dbReference>
<keyword evidence="2" id="KW-0812">Transmembrane</keyword>
<name>A0A8X6M764_NEPPI</name>
<feature type="transmembrane region" description="Helical" evidence="2">
    <location>
        <begin position="74"/>
        <end position="95"/>
    </location>
</feature>
<dbReference type="Proteomes" id="UP000887013">
    <property type="component" value="Unassembled WGS sequence"/>
</dbReference>
<feature type="region of interest" description="Disordered" evidence="1">
    <location>
        <begin position="248"/>
        <end position="283"/>
    </location>
</feature>
<dbReference type="OrthoDB" id="10491620at2759"/>
<comment type="caution">
    <text evidence="3">The sequence shown here is derived from an EMBL/GenBank/DDBJ whole genome shotgun (WGS) entry which is preliminary data.</text>
</comment>
<dbReference type="SUPFAM" id="SSF103473">
    <property type="entry name" value="MFS general substrate transporter"/>
    <property type="match status" value="1"/>
</dbReference>
<feature type="compositionally biased region" description="Polar residues" evidence="1">
    <location>
        <begin position="250"/>
        <end position="265"/>
    </location>
</feature>
<evidence type="ECO:0000313" key="3">
    <source>
        <dbReference type="EMBL" id="GFS31326.1"/>
    </source>
</evidence>